<evidence type="ECO:0008006" key="3">
    <source>
        <dbReference type="Google" id="ProtNLM"/>
    </source>
</evidence>
<dbReference type="Gene3D" id="3.30.565.10">
    <property type="entry name" value="Histidine kinase-like ATPase, C-terminal domain"/>
    <property type="match status" value="1"/>
</dbReference>
<name>A0A327M2N7_9PROT</name>
<dbReference type="Pfam" id="PF13589">
    <property type="entry name" value="HATPase_c_3"/>
    <property type="match status" value="1"/>
</dbReference>
<sequence length="528" mass="58831">MSQTEQVEAELSIGPQALNAYSRLSYTMWYALAEFIDNSTQSRLNYESVIDDVLKEEGTPLVVELTYNRLAREITIKDNSIGMTCDDLIAALRIAHPTNDSKGRSKYGMGMKTAACWIGKQWRITTCEWGSGEEWTAVVDVPSIANNNSKIPLTRRAVGTDEHYTRITITDLHRSIQQRTEENIRGYLGSMYRFDIVDGFLKILYNGEEIPAPDEYDLDTDAQGQPMRLKFDDVPIGGKKVSGWVGVLRRGSGGRKFGGFSLFQNRRQIQGFPNAWKPRTIFGGVDDEGANNLIAQRLTGVINLDGFQVSHTKDAILFEGNEEEDLESFLAKLTKDYRNYAAKRRSEKTQAWSREKVRDLVQTMAKEFSNPEMSDAVANTLLPPLETILASNRKQASSLDPKDIIADFSIGQALNVVVALQERSEYEPYLVIEASAVPGTIYVLVNSLHPYYASLETSDAVDECIRQYIYDAVAEYRVSQLAGRVSPDSVRRLKNELLRVQEVRVGNAAAEAQEAPGLAEADAPPAGA</sequence>
<comment type="caution">
    <text evidence="1">The sequence shown here is derived from an EMBL/GenBank/DDBJ whole genome shotgun (WGS) entry which is preliminary data.</text>
</comment>
<keyword evidence="2" id="KW-1185">Reference proteome</keyword>
<organism evidence="1 2">
    <name type="scientific">Roseicella frigidaeris</name>
    <dbReference type="NCBI Taxonomy" id="2230885"/>
    <lineage>
        <taxon>Bacteria</taxon>
        <taxon>Pseudomonadati</taxon>
        <taxon>Pseudomonadota</taxon>
        <taxon>Alphaproteobacteria</taxon>
        <taxon>Acetobacterales</taxon>
        <taxon>Roseomonadaceae</taxon>
        <taxon>Roseicella</taxon>
    </lineage>
</organism>
<dbReference type="EMBL" id="QLIX01000016">
    <property type="protein sequence ID" value="RAI57551.1"/>
    <property type="molecule type" value="Genomic_DNA"/>
</dbReference>
<accession>A0A327M2N7</accession>
<dbReference type="AlphaFoldDB" id="A0A327M2N7"/>
<dbReference type="RefSeq" id="WP_111471327.1">
    <property type="nucleotide sequence ID" value="NZ_QLIX01000016.1"/>
</dbReference>
<dbReference type="InterPro" id="IPR036890">
    <property type="entry name" value="HATPase_C_sf"/>
</dbReference>
<dbReference type="SUPFAM" id="SSF55874">
    <property type="entry name" value="ATPase domain of HSP90 chaperone/DNA topoisomerase II/histidine kinase"/>
    <property type="match status" value="1"/>
</dbReference>
<evidence type="ECO:0000313" key="2">
    <source>
        <dbReference type="Proteomes" id="UP000249065"/>
    </source>
</evidence>
<gene>
    <name evidence="1" type="ORF">DOO78_18370</name>
</gene>
<dbReference type="OrthoDB" id="9813438at2"/>
<reference evidence="2" key="1">
    <citation type="submission" date="2018-06" db="EMBL/GenBank/DDBJ databases">
        <authorList>
            <person name="Khan S.A."/>
        </authorList>
    </citation>
    <scope>NUCLEOTIDE SEQUENCE [LARGE SCALE GENOMIC DNA]</scope>
    <source>
        <strain evidence="2">DB-1506</strain>
    </source>
</reference>
<evidence type="ECO:0000313" key="1">
    <source>
        <dbReference type="EMBL" id="RAI57551.1"/>
    </source>
</evidence>
<protein>
    <recommendedName>
        <fullName evidence="3">ATP-binding protein</fullName>
    </recommendedName>
</protein>
<proteinExistence type="predicted"/>
<dbReference type="Proteomes" id="UP000249065">
    <property type="component" value="Unassembled WGS sequence"/>
</dbReference>